<sequence length="36" mass="3749">MVQPDVSAAHLLRVLDSLGVKDSGGVFAWDGARIPA</sequence>
<reference evidence="2" key="1">
    <citation type="submission" date="2016-10" db="EMBL/GenBank/DDBJ databases">
        <authorList>
            <person name="Varghese N."/>
            <person name="Submissions S."/>
        </authorList>
    </citation>
    <scope>NUCLEOTIDE SEQUENCE [LARGE SCALE GENOMIC DNA]</scope>
    <source>
        <strain evidence="2">BL36</strain>
    </source>
</reference>
<dbReference type="Proteomes" id="UP000199048">
    <property type="component" value="Unassembled WGS sequence"/>
</dbReference>
<gene>
    <name evidence="1" type="ORF">SAMN05192568_11071</name>
</gene>
<organism evidence="1 2">
    <name type="scientific">Methylobacterium pseudosasicola</name>
    <dbReference type="NCBI Taxonomy" id="582667"/>
    <lineage>
        <taxon>Bacteria</taxon>
        <taxon>Pseudomonadati</taxon>
        <taxon>Pseudomonadota</taxon>
        <taxon>Alphaproteobacteria</taxon>
        <taxon>Hyphomicrobiales</taxon>
        <taxon>Methylobacteriaceae</taxon>
        <taxon>Methylobacterium</taxon>
    </lineage>
</organism>
<dbReference type="AlphaFoldDB" id="A0A1I4VKX3"/>
<evidence type="ECO:0000313" key="1">
    <source>
        <dbReference type="EMBL" id="SFN01861.1"/>
    </source>
</evidence>
<keyword evidence="2" id="KW-1185">Reference proteome</keyword>
<proteinExistence type="predicted"/>
<protein>
    <submittedName>
        <fullName evidence="1">Uncharacterized protein</fullName>
    </submittedName>
</protein>
<name>A0A1I4VKX3_9HYPH</name>
<evidence type="ECO:0000313" key="2">
    <source>
        <dbReference type="Proteomes" id="UP000199048"/>
    </source>
</evidence>
<accession>A0A1I4VKX3</accession>
<dbReference type="EMBL" id="FOTK01000107">
    <property type="protein sequence ID" value="SFN01861.1"/>
    <property type="molecule type" value="Genomic_DNA"/>
</dbReference>